<feature type="binding site" evidence="9">
    <location>
        <position position="157"/>
    </location>
    <ligand>
        <name>FAD</name>
        <dbReference type="ChEBI" id="CHEBI:57692"/>
    </ligand>
</feature>
<accession>A0A1D8NQE5</accession>
<dbReference type="GO" id="GO:0090524">
    <property type="term" value="F:cytochrome-b5 reductase activity, acting on NADH"/>
    <property type="evidence" value="ECO:0007669"/>
    <property type="project" value="UniProtKB-EC"/>
</dbReference>
<reference evidence="12 14" key="1">
    <citation type="journal article" date="2016" name="PLoS ONE">
        <title>Sequence Assembly of Yarrowia lipolytica Strain W29/CLIB89 Shows Transposable Element Diversity.</title>
        <authorList>
            <person name="Magnan C."/>
            <person name="Yu J."/>
            <person name="Chang I."/>
            <person name="Jahn E."/>
            <person name="Kanomata Y."/>
            <person name="Wu J."/>
            <person name="Zeller M."/>
            <person name="Oakes M."/>
            <person name="Baldi P."/>
            <person name="Sandmeyer S."/>
        </authorList>
    </citation>
    <scope>NUCLEOTIDE SEQUENCE [LARGE SCALE GENOMIC DNA]</scope>
    <source>
        <strain evidence="12">CLIB89</strain>
        <strain evidence="14">CLIB89(W29)</strain>
    </source>
</reference>
<dbReference type="GeneID" id="2908786"/>
<comment type="catalytic activity">
    <reaction evidence="8">
        <text>2 Fe(III)-[cytochrome b5] + NADH = 2 Fe(II)-[cytochrome b5] + NAD(+) + H(+)</text>
        <dbReference type="Rhea" id="RHEA:46680"/>
        <dbReference type="Rhea" id="RHEA-COMP:10438"/>
        <dbReference type="Rhea" id="RHEA-COMP:10439"/>
        <dbReference type="ChEBI" id="CHEBI:15378"/>
        <dbReference type="ChEBI" id="CHEBI:29033"/>
        <dbReference type="ChEBI" id="CHEBI:29034"/>
        <dbReference type="ChEBI" id="CHEBI:57540"/>
        <dbReference type="ChEBI" id="CHEBI:57945"/>
        <dbReference type="EC" id="1.6.2.2"/>
    </reaction>
</comment>
<comment type="similarity">
    <text evidence="3">Belongs to the flavoprotein pyridine nucleotide cytochrome reductase family.</text>
</comment>
<evidence type="ECO:0000256" key="3">
    <source>
        <dbReference type="ARBA" id="ARBA00006105"/>
    </source>
</evidence>
<evidence type="ECO:0000313" key="12">
    <source>
        <dbReference type="EMBL" id="AOW07855.1"/>
    </source>
</evidence>
<dbReference type="InterPro" id="IPR017938">
    <property type="entry name" value="Riboflavin_synthase-like_b-brl"/>
</dbReference>
<evidence type="ECO:0000256" key="8">
    <source>
        <dbReference type="ARBA" id="ARBA00047682"/>
    </source>
</evidence>
<evidence type="ECO:0000256" key="9">
    <source>
        <dbReference type="PIRSR" id="PIRSR601834-1"/>
    </source>
</evidence>
<dbReference type="OrthoDB" id="432685at2759"/>
<dbReference type="EMBL" id="KZ859098">
    <property type="protein sequence ID" value="RDW23253.1"/>
    <property type="molecule type" value="Genomic_DNA"/>
</dbReference>
<dbReference type="SUPFAM" id="SSF52343">
    <property type="entry name" value="Ferredoxin reductase-like, C-terminal NADP-linked domain"/>
    <property type="match status" value="1"/>
</dbReference>
<evidence type="ECO:0000313" key="15">
    <source>
        <dbReference type="Proteomes" id="UP000256601"/>
    </source>
</evidence>
<dbReference type="EMBL" id="CP017558">
    <property type="protein sequence ID" value="AOW07855.1"/>
    <property type="molecule type" value="Genomic_DNA"/>
</dbReference>
<dbReference type="AlphaFoldDB" id="A0A1D8NQE5"/>
<dbReference type="Proteomes" id="UP000256601">
    <property type="component" value="Unassembled WGS sequence"/>
</dbReference>
<dbReference type="GO" id="GO:0005886">
    <property type="term" value="C:plasma membrane"/>
    <property type="evidence" value="ECO:0007669"/>
    <property type="project" value="TreeGrafter"/>
</dbReference>
<dbReference type="Gene3D" id="2.40.30.10">
    <property type="entry name" value="Translation factors"/>
    <property type="match status" value="1"/>
</dbReference>
<feature type="binding site" evidence="9">
    <location>
        <position position="181"/>
    </location>
    <ligand>
        <name>FAD</name>
        <dbReference type="ChEBI" id="CHEBI:57692"/>
    </ligand>
</feature>
<reference evidence="13 15" key="2">
    <citation type="submission" date="2018-07" db="EMBL/GenBank/DDBJ databases">
        <title>Draft Genome Assemblies for Five Robust Yarrowia lipolytica Strains Exhibiting High Lipid Production and Pentose Sugar Utilization and Sugar Alcohol Secretion from Undetoxified Lignocellulosic Biomass Hydrolysates.</title>
        <authorList>
            <consortium name="DOE Joint Genome Institute"/>
            <person name="Walker C."/>
            <person name="Ryu S."/>
            <person name="Na H."/>
            <person name="Zane M."/>
            <person name="LaButti K."/>
            <person name="Lipzen A."/>
            <person name="Haridas S."/>
            <person name="Barry K."/>
            <person name="Grigoriev I.V."/>
            <person name="Quarterman J."/>
            <person name="Slininger P."/>
            <person name="Dien B."/>
            <person name="Trinh C.T."/>
        </authorList>
    </citation>
    <scope>NUCLEOTIDE SEQUENCE [LARGE SCALE GENOMIC DNA]</scope>
    <source>
        <strain evidence="13 15">YB392</strain>
    </source>
</reference>
<dbReference type="SUPFAM" id="SSF63380">
    <property type="entry name" value="Riboflavin synthase domain-like"/>
    <property type="match status" value="1"/>
</dbReference>
<evidence type="ECO:0000256" key="4">
    <source>
        <dbReference type="ARBA" id="ARBA00022630"/>
    </source>
</evidence>
<sequence length="350" mass="38875">MDEDVLDTPRDGIYIPSALLIMGMGILAYYLENPLIFVGGIFITLGLAGLKLYRGSGSTLFRGQNDLNDLEKEDPEFLTAHSKLKLYEMAVSEKVLINNDTSIYTIDLPSPRDTLGIKPGQQIGVRIEWDTKVAGGAGVAIKHFYPIQIRPGSFDIVVRHNRTPLNLQYKHNNVGGSEDMVGRYLDGMKVNQHVKVIGPIGKPYYTHNMVKELLMVCRDTGIQAMLPIINEIIYTPEDLTWINLIWETETADAAFVHDDLAEIARVYPRIKIRHVITGPGQVSEETPASTYDGRLGYSFGSPISEKHVNELHDSKLEYDESLVIVSGKNPDDSLHLSTEAGKTGLRAIVV</sequence>
<dbReference type="KEGG" id="yli:2908786"/>
<dbReference type="GO" id="GO:0005783">
    <property type="term" value="C:endoplasmic reticulum"/>
    <property type="evidence" value="ECO:0007669"/>
    <property type="project" value="TreeGrafter"/>
</dbReference>
<dbReference type="PANTHER" id="PTHR19370:SF184">
    <property type="entry name" value="NADH-CYTOCHROME B5 REDUCTASE-LIKE"/>
    <property type="match status" value="1"/>
</dbReference>
<keyword evidence="6" id="KW-0560">Oxidoreductase</keyword>
<dbReference type="Proteomes" id="UP000182444">
    <property type="component" value="Chromosome 1F"/>
</dbReference>
<evidence type="ECO:0000256" key="2">
    <source>
        <dbReference type="ARBA" id="ARBA00004572"/>
    </source>
</evidence>
<dbReference type="VEuPathDB" id="FungiDB:YALI0_F29161g"/>
<name>A0A1D8NQE5_YARLL</name>
<gene>
    <name evidence="13" type="ORF">B0I71DRAFT_136258</name>
    <name evidence="12" type="ORF">YALI1_F36742g</name>
</gene>
<comment type="cofactor">
    <cofactor evidence="1 9">
        <name>FAD</name>
        <dbReference type="ChEBI" id="CHEBI:57692"/>
    </cofactor>
</comment>
<evidence type="ECO:0000256" key="7">
    <source>
        <dbReference type="ARBA" id="ARBA00023136"/>
    </source>
</evidence>
<dbReference type="VEuPathDB" id="FungiDB:YALI1_F36742g"/>
<keyword evidence="7 10" id="KW-0472">Membrane</keyword>
<dbReference type="GO" id="GO:0005741">
    <property type="term" value="C:mitochondrial outer membrane"/>
    <property type="evidence" value="ECO:0007669"/>
    <property type="project" value="UniProtKB-SubCell"/>
</dbReference>
<dbReference type="InterPro" id="IPR001834">
    <property type="entry name" value="CBR-like"/>
</dbReference>
<keyword evidence="4 9" id="KW-0285">Flavoprotein</keyword>
<feature type="domain" description="FAD-binding FR-type" evidence="11">
    <location>
        <begin position="84"/>
        <end position="206"/>
    </location>
</feature>
<evidence type="ECO:0000256" key="6">
    <source>
        <dbReference type="ARBA" id="ARBA00023002"/>
    </source>
</evidence>
<comment type="subcellular location">
    <subcellularLocation>
        <location evidence="2">Mitochondrion outer membrane</location>
        <topology evidence="2">Single-pass membrane protein</topology>
    </subcellularLocation>
</comment>
<evidence type="ECO:0000313" key="13">
    <source>
        <dbReference type="EMBL" id="RDW23253.1"/>
    </source>
</evidence>
<keyword evidence="10" id="KW-1133">Transmembrane helix</keyword>
<protein>
    <recommendedName>
        <fullName evidence="11">FAD-binding FR-type domain-containing protein</fullName>
    </recommendedName>
</protein>
<dbReference type="eggNOG" id="KOG0534">
    <property type="taxonomic scope" value="Eukaryota"/>
</dbReference>
<dbReference type="Pfam" id="PF00970">
    <property type="entry name" value="FAD_binding_6"/>
    <property type="match status" value="1"/>
</dbReference>
<evidence type="ECO:0000256" key="1">
    <source>
        <dbReference type="ARBA" id="ARBA00001974"/>
    </source>
</evidence>
<evidence type="ECO:0000259" key="11">
    <source>
        <dbReference type="PROSITE" id="PS51384"/>
    </source>
</evidence>
<evidence type="ECO:0000256" key="10">
    <source>
        <dbReference type="SAM" id="Phobius"/>
    </source>
</evidence>
<dbReference type="InterPro" id="IPR008333">
    <property type="entry name" value="Cbr1-like_FAD-bd_dom"/>
</dbReference>
<organism evidence="12 14">
    <name type="scientific">Yarrowia lipolytica</name>
    <name type="common">Candida lipolytica</name>
    <dbReference type="NCBI Taxonomy" id="4952"/>
    <lineage>
        <taxon>Eukaryota</taxon>
        <taxon>Fungi</taxon>
        <taxon>Dikarya</taxon>
        <taxon>Ascomycota</taxon>
        <taxon>Saccharomycotina</taxon>
        <taxon>Dipodascomycetes</taxon>
        <taxon>Dipodascales</taxon>
        <taxon>Dipodascales incertae sedis</taxon>
        <taxon>Yarrowia</taxon>
    </lineage>
</organism>
<feature type="transmembrane region" description="Helical" evidence="10">
    <location>
        <begin position="12"/>
        <end position="30"/>
    </location>
</feature>
<keyword evidence="5 9" id="KW-0274">FAD</keyword>
<feature type="transmembrane region" description="Helical" evidence="10">
    <location>
        <begin position="36"/>
        <end position="53"/>
    </location>
</feature>
<dbReference type="InterPro" id="IPR017927">
    <property type="entry name" value="FAD-bd_FR_type"/>
</dbReference>
<evidence type="ECO:0000313" key="14">
    <source>
        <dbReference type="Proteomes" id="UP000182444"/>
    </source>
</evidence>
<evidence type="ECO:0000256" key="5">
    <source>
        <dbReference type="ARBA" id="ARBA00022827"/>
    </source>
</evidence>
<dbReference type="RefSeq" id="XP_506008.1">
    <property type="nucleotide sequence ID" value="XM_506008.1"/>
</dbReference>
<dbReference type="PANTHER" id="PTHR19370">
    <property type="entry name" value="NADH-CYTOCHROME B5 REDUCTASE"/>
    <property type="match status" value="1"/>
</dbReference>
<dbReference type="PROSITE" id="PS51384">
    <property type="entry name" value="FAD_FR"/>
    <property type="match status" value="1"/>
</dbReference>
<dbReference type="InterPro" id="IPR039261">
    <property type="entry name" value="FNR_nucleotide-bd"/>
</dbReference>
<proteinExistence type="inferred from homology"/>
<keyword evidence="10" id="KW-0812">Transmembrane</keyword>
<dbReference type="Gene3D" id="3.40.50.80">
    <property type="entry name" value="Nucleotide-binding domain of ferredoxin-NADP reductase (FNR) module"/>
    <property type="match status" value="1"/>
</dbReference>